<dbReference type="AlphaFoldDB" id="A0A3A1YVQ1"/>
<dbReference type="SMART" id="SM00382">
    <property type="entry name" value="AAA"/>
    <property type="match status" value="1"/>
</dbReference>
<dbReference type="CDD" id="cd03219">
    <property type="entry name" value="ABC_Mj1267_LivG_branched"/>
    <property type="match status" value="1"/>
</dbReference>
<dbReference type="Gene3D" id="3.40.50.300">
    <property type="entry name" value="P-loop containing nucleotide triphosphate hydrolases"/>
    <property type="match status" value="1"/>
</dbReference>
<dbReference type="InterPro" id="IPR027417">
    <property type="entry name" value="P-loop_NTPase"/>
</dbReference>
<evidence type="ECO:0000256" key="4">
    <source>
        <dbReference type="ARBA" id="ARBA00022840"/>
    </source>
</evidence>
<evidence type="ECO:0000256" key="2">
    <source>
        <dbReference type="ARBA" id="ARBA00022475"/>
    </source>
</evidence>
<keyword evidence="9" id="KW-1185">Reference proteome</keyword>
<dbReference type="GO" id="GO:0016887">
    <property type="term" value="F:ATP hydrolysis activity"/>
    <property type="evidence" value="ECO:0007669"/>
    <property type="project" value="InterPro"/>
</dbReference>
<evidence type="ECO:0000256" key="1">
    <source>
        <dbReference type="ARBA" id="ARBA00022448"/>
    </source>
</evidence>
<evidence type="ECO:0000313" key="6">
    <source>
        <dbReference type="EMBL" id="RII82349.1"/>
    </source>
</evidence>
<dbReference type="EMBL" id="NQYH01000001">
    <property type="protein sequence ID" value="RIY42333.1"/>
    <property type="molecule type" value="Genomic_DNA"/>
</dbReference>
<dbReference type="InterPro" id="IPR003439">
    <property type="entry name" value="ABC_transporter-like_ATP-bd"/>
</dbReference>
<dbReference type="GO" id="GO:1903806">
    <property type="term" value="P:L-isoleucine import across plasma membrane"/>
    <property type="evidence" value="ECO:0007669"/>
    <property type="project" value="TreeGrafter"/>
</dbReference>
<keyword evidence="2" id="KW-0472">Membrane</keyword>
<evidence type="ECO:0000256" key="3">
    <source>
        <dbReference type="ARBA" id="ARBA00022741"/>
    </source>
</evidence>
<name>A0A3A1YVQ1_9BURK</name>
<dbReference type="Proteomes" id="UP000266483">
    <property type="component" value="Unassembled WGS sequence"/>
</dbReference>
<keyword evidence="4 7" id="KW-0067">ATP-binding</keyword>
<dbReference type="InterPro" id="IPR051120">
    <property type="entry name" value="ABC_AA/LPS_Transport"/>
</dbReference>
<keyword evidence="2" id="KW-1003">Cell membrane</keyword>
<dbReference type="Pfam" id="PF12399">
    <property type="entry name" value="BCA_ABC_TP_C"/>
    <property type="match status" value="1"/>
</dbReference>
<dbReference type="EMBL" id="NQOU01000004">
    <property type="protein sequence ID" value="RII82349.1"/>
    <property type="molecule type" value="Genomic_DNA"/>
</dbReference>
<dbReference type="Pfam" id="PF00005">
    <property type="entry name" value="ABC_tran"/>
    <property type="match status" value="1"/>
</dbReference>
<dbReference type="GO" id="GO:0042941">
    <property type="term" value="P:D-alanine transmembrane transport"/>
    <property type="evidence" value="ECO:0007669"/>
    <property type="project" value="TreeGrafter"/>
</dbReference>
<evidence type="ECO:0000259" key="5">
    <source>
        <dbReference type="PROSITE" id="PS50893"/>
    </source>
</evidence>
<dbReference type="GO" id="GO:0015188">
    <property type="term" value="F:L-isoleucine transmembrane transporter activity"/>
    <property type="evidence" value="ECO:0007669"/>
    <property type="project" value="TreeGrafter"/>
</dbReference>
<dbReference type="OrthoDB" id="9781337at2"/>
<dbReference type="PROSITE" id="PS50893">
    <property type="entry name" value="ABC_TRANSPORTER_2"/>
    <property type="match status" value="1"/>
</dbReference>
<gene>
    <name evidence="6" type="ORF">CJO09_10625</name>
    <name evidence="7" type="ORF">CJP73_02575</name>
</gene>
<proteinExistence type="predicted"/>
<keyword evidence="1" id="KW-0813">Transport</keyword>
<dbReference type="GO" id="GO:0005304">
    <property type="term" value="F:L-valine transmembrane transporter activity"/>
    <property type="evidence" value="ECO:0007669"/>
    <property type="project" value="TreeGrafter"/>
</dbReference>
<dbReference type="GO" id="GO:1903805">
    <property type="term" value="P:L-valine import across plasma membrane"/>
    <property type="evidence" value="ECO:0007669"/>
    <property type="project" value="TreeGrafter"/>
</dbReference>
<dbReference type="GO" id="GO:0015808">
    <property type="term" value="P:L-alanine transport"/>
    <property type="evidence" value="ECO:0007669"/>
    <property type="project" value="TreeGrafter"/>
</dbReference>
<evidence type="ECO:0000313" key="8">
    <source>
        <dbReference type="Proteomes" id="UP000266206"/>
    </source>
</evidence>
<dbReference type="GO" id="GO:0015192">
    <property type="term" value="F:L-phenylalanine transmembrane transporter activity"/>
    <property type="evidence" value="ECO:0007669"/>
    <property type="project" value="TreeGrafter"/>
</dbReference>
<dbReference type="PANTHER" id="PTHR45772">
    <property type="entry name" value="CONSERVED COMPONENT OF ABC TRANSPORTER FOR NATURAL AMINO ACIDS-RELATED"/>
    <property type="match status" value="1"/>
</dbReference>
<dbReference type="PANTHER" id="PTHR45772:SF7">
    <property type="entry name" value="AMINO ACID ABC TRANSPORTER ATP-BINDING PROTEIN"/>
    <property type="match status" value="1"/>
</dbReference>
<dbReference type="GO" id="GO:0005524">
    <property type="term" value="F:ATP binding"/>
    <property type="evidence" value="ECO:0007669"/>
    <property type="project" value="UniProtKB-KW"/>
</dbReference>
<dbReference type="GO" id="GO:0005886">
    <property type="term" value="C:plasma membrane"/>
    <property type="evidence" value="ECO:0007669"/>
    <property type="project" value="TreeGrafter"/>
</dbReference>
<keyword evidence="3" id="KW-0547">Nucleotide-binding</keyword>
<dbReference type="Proteomes" id="UP000266206">
    <property type="component" value="Unassembled WGS sequence"/>
</dbReference>
<protein>
    <submittedName>
        <fullName evidence="7">ABC transporter ATP-binding protein</fullName>
    </submittedName>
</protein>
<sequence>MADALLQVKGLERRFGGLRAVDGLSLEVQAGEILGLLGPNGSGKTTAINLISGVLEPNAGSIKVNGHEVAGMPSYRISSYGISRTYQLVRLFSGMTVRQNVVAGMAFVHDHEFGSRADEKADALLAKVGLAGQGDTLAGDLTYMNQKKVELARALASRPKLLLLDEWLAGLNPTELIDAMKLVASIREENISIVMVEHVIEAVRSLCDRCVVMSAGMPIASGTPAEVLADPEVIRAYLGEDEDA</sequence>
<dbReference type="InterPro" id="IPR003593">
    <property type="entry name" value="AAA+_ATPase"/>
</dbReference>
<feature type="domain" description="ABC transporter" evidence="5">
    <location>
        <begin position="6"/>
        <end position="240"/>
    </location>
</feature>
<organism evidence="7 8">
    <name type="scientific">Neopusillimonas maritima</name>
    <dbReference type="NCBI Taxonomy" id="2026239"/>
    <lineage>
        <taxon>Bacteria</taxon>
        <taxon>Pseudomonadati</taxon>
        <taxon>Pseudomonadota</taxon>
        <taxon>Betaproteobacteria</taxon>
        <taxon>Burkholderiales</taxon>
        <taxon>Alcaligenaceae</taxon>
        <taxon>Neopusillimonas</taxon>
    </lineage>
</organism>
<dbReference type="SUPFAM" id="SSF52540">
    <property type="entry name" value="P-loop containing nucleoside triphosphate hydrolases"/>
    <property type="match status" value="1"/>
</dbReference>
<evidence type="ECO:0000313" key="9">
    <source>
        <dbReference type="Proteomes" id="UP000266483"/>
    </source>
</evidence>
<accession>A0A3A1YVQ1</accession>
<dbReference type="InterPro" id="IPR032823">
    <property type="entry name" value="BCA_ABC_TP_C"/>
</dbReference>
<dbReference type="RefSeq" id="WP_114420441.1">
    <property type="nucleotide sequence ID" value="NZ_CP170494.1"/>
</dbReference>
<evidence type="ECO:0000313" key="7">
    <source>
        <dbReference type="EMBL" id="RIY42333.1"/>
    </source>
</evidence>
<reference evidence="8 9" key="1">
    <citation type="submission" date="2017-08" db="EMBL/GenBank/DDBJ databases">
        <title>Pusillimonas indicus sp. nov., a member of the family Alcaligenaceae isolated from surface seawater.</title>
        <authorList>
            <person name="Li J."/>
        </authorList>
    </citation>
    <scope>NUCLEOTIDE SEQUENCE [LARGE SCALE GENOMIC DNA]</scope>
    <source>
        <strain evidence="6 9">17-4A</strain>
        <strain evidence="7 8">L52-1-41</strain>
    </source>
</reference>
<comment type="caution">
    <text evidence="7">The sequence shown here is derived from an EMBL/GenBank/DDBJ whole genome shotgun (WGS) entry which is preliminary data.</text>
</comment>